<gene>
    <name evidence="2" type="ORF">GCM10010964_22230</name>
</gene>
<protein>
    <submittedName>
        <fullName evidence="2">Uncharacterized protein</fullName>
    </submittedName>
</protein>
<dbReference type="Proteomes" id="UP000597507">
    <property type="component" value="Unassembled WGS sequence"/>
</dbReference>
<dbReference type="AlphaFoldDB" id="A0A8J2ZBX0"/>
<proteinExistence type="predicted"/>
<keyword evidence="3" id="KW-1185">Reference proteome</keyword>
<name>A0A8J2ZBX0_9PROT</name>
<dbReference type="EMBL" id="BMKS01000005">
    <property type="protein sequence ID" value="GGG33864.1"/>
    <property type="molecule type" value="Genomic_DNA"/>
</dbReference>
<feature type="region of interest" description="Disordered" evidence="1">
    <location>
        <begin position="40"/>
        <end position="63"/>
    </location>
</feature>
<evidence type="ECO:0000313" key="2">
    <source>
        <dbReference type="EMBL" id="GGG33864.1"/>
    </source>
</evidence>
<reference evidence="2 3" key="1">
    <citation type="journal article" date="2014" name="Int. J. Syst. Evol. Microbiol.">
        <title>Complete genome sequence of Corynebacterium casei LMG S-19264T (=DSM 44701T), isolated from a smear-ripened cheese.</title>
        <authorList>
            <consortium name="US DOE Joint Genome Institute (JGI-PGF)"/>
            <person name="Walter F."/>
            <person name="Albersmeier A."/>
            <person name="Kalinowski J."/>
            <person name="Ruckert C."/>
        </authorList>
    </citation>
    <scope>NUCLEOTIDE SEQUENCE [LARGE SCALE GENOMIC DNA]</scope>
    <source>
        <strain evidence="2 3">CGMCC 1.16330</strain>
    </source>
</reference>
<evidence type="ECO:0000256" key="1">
    <source>
        <dbReference type="SAM" id="MobiDB-lite"/>
    </source>
</evidence>
<accession>A0A8J2ZBX0</accession>
<sequence>MRPARARRAEAGFRAEAGMRGPAFGARPRARFVAAMPRRAAVEPPAPPGDCRVEANGTAAFPP</sequence>
<organism evidence="2 3">
    <name type="scientific">Caldovatus sediminis</name>
    <dbReference type="NCBI Taxonomy" id="2041189"/>
    <lineage>
        <taxon>Bacteria</taxon>
        <taxon>Pseudomonadati</taxon>
        <taxon>Pseudomonadota</taxon>
        <taxon>Alphaproteobacteria</taxon>
        <taxon>Acetobacterales</taxon>
        <taxon>Roseomonadaceae</taxon>
        <taxon>Caldovatus</taxon>
    </lineage>
</organism>
<comment type="caution">
    <text evidence="2">The sequence shown here is derived from an EMBL/GenBank/DDBJ whole genome shotgun (WGS) entry which is preliminary data.</text>
</comment>
<evidence type="ECO:0000313" key="3">
    <source>
        <dbReference type="Proteomes" id="UP000597507"/>
    </source>
</evidence>